<dbReference type="Pfam" id="PF13280">
    <property type="entry name" value="WYL"/>
    <property type="match status" value="1"/>
</dbReference>
<evidence type="ECO:0000259" key="2">
    <source>
        <dbReference type="Pfam" id="PF25583"/>
    </source>
</evidence>
<feature type="domain" description="WCX" evidence="2">
    <location>
        <begin position="262"/>
        <end position="324"/>
    </location>
</feature>
<accession>A0ABT1BXW9</accession>
<dbReference type="InterPro" id="IPR057727">
    <property type="entry name" value="WCX_dom"/>
</dbReference>
<dbReference type="InterPro" id="IPR026881">
    <property type="entry name" value="WYL_dom"/>
</dbReference>
<dbReference type="PROSITE" id="PS52050">
    <property type="entry name" value="WYL"/>
    <property type="match status" value="1"/>
</dbReference>
<comment type="caution">
    <text evidence="3">The sequence shown here is derived from an EMBL/GenBank/DDBJ whole genome shotgun (WGS) entry which is preliminary data.</text>
</comment>
<evidence type="ECO:0000259" key="1">
    <source>
        <dbReference type="Pfam" id="PF13280"/>
    </source>
</evidence>
<dbReference type="InterPro" id="IPR051534">
    <property type="entry name" value="CBASS_pafABC_assoc_protein"/>
</dbReference>
<organism evidence="3 4">
    <name type="scientific">Segatella cerevisiae</name>
    <dbReference type="NCBI Taxonomy" id="2053716"/>
    <lineage>
        <taxon>Bacteria</taxon>
        <taxon>Pseudomonadati</taxon>
        <taxon>Bacteroidota</taxon>
        <taxon>Bacteroidia</taxon>
        <taxon>Bacteroidales</taxon>
        <taxon>Prevotellaceae</taxon>
        <taxon>Segatella</taxon>
    </lineage>
</organism>
<feature type="domain" description="WYL" evidence="1">
    <location>
        <begin position="150"/>
        <end position="216"/>
    </location>
</feature>
<evidence type="ECO:0000313" key="4">
    <source>
        <dbReference type="Proteomes" id="UP001204015"/>
    </source>
</evidence>
<gene>
    <name evidence="3" type="ORF">NG821_06885</name>
</gene>
<dbReference type="PANTHER" id="PTHR34580:SF9">
    <property type="entry name" value="SLL5097 PROTEIN"/>
    <property type="match status" value="1"/>
</dbReference>
<reference evidence="3 4" key="1">
    <citation type="submission" date="2022-06" db="EMBL/GenBank/DDBJ databases">
        <title>A taxonomic note on the genus Prevotella: Description of four novel genera and emended description of the genera Hallella and Xylanibacter.</title>
        <authorList>
            <person name="Hitch T.C.A."/>
        </authorList>
    </citation>
    <scope>NUCLEOTIDE SEQUENCE [LARGE SCALE GENOMIC DNA]</scope>
    <source>
        <strain evidence="3 4">DSM 100619</strain>
    </source>
</reference>
<name>A0ABT1BXW9_9BACT</name>
<dbReference type="PANTHER" id="PTHR34580">
    <property type="match status" value="1"/>
</dbReference>
<sequence>MANTKDYSTREKILDKYLRSRRGYTRKELQYFVNKELARRGRDPVTARTTILNDLNEIENKYNTVISREQRGRSIYYFYQDSAFSIFNIDLTDEDYDKISMAVTALKRLQGIPKFSWVDELEARLDMTVRKKSRPILMFEDASYNTGMEYFLPLYEYIADRTTVRLIYQNFRSEESEERIVYPYLLKQYNNRWFLFGTDKGYTTLSIYPLDRILSVDSSEEKFIDTDIDFATYFSDKIGVGIPKEGNEVRDILFRVPLNQKPYLVTKPLHSSQTLVSEDAEWATFSLHVRINYELQQELLAFGDLIEILAPADFREQIKSRLQKSLVRYEK</sequence>
<dbReference type="Pfam" id="PF25583">
    <property type="entry name" value="WCX"/>
    <property type="match status" value="1"/>
</dbReference>
<evidence type="ECO:0000313" key="3">
    <source>
        <dbReference type="EMBL" id="MCO6025565.1"/>
    </source>
</evidence>
<dbReference type="RefSeq" id="WP_252760923.1">
    <property type="nucleotide sequence ID" value="NZ_JAMXLY010000021.1"/>
</dbReference>
<proteinExistence type="predicted"/>
<keyword evidence="4" id="KW-1185">Reference proteome</keyword>
<dbReference type="EMBL" id="JAMXLY010000021">
    <property type="protein sequence ID" value="MCO6025565.1"/>
    <property type="molecule type" value="Genomic_DNA"/>
</dbReference>
<protein>
    <submittedName>
        <fullName evidence="3">WYL domain-containing protein</fullName>
    </submittedName>
</protein>
<dbReference type="Proteomes" id="UP001204015">
    <property type="component" value="Unassembled WGS sequence"/>
</dbReference>